<evidence type="ECO:0008006" key="3">
    <source>
        <dbReference type="Google" id="ProtNLM"/>
    </source>
</evidence>
<dbReference type="Proteomes" id="UP000468443">
    <property type="component" value="Unassembled WGS sequence"/>
</dbReference>
<evidence type="ECO:0000313" key="2">
    <source>
        <dbReference type="Proteomes" id="UP000468443"/>
    </source>
</evidence>
<proteinExistence type="predicted"/>
<name>A0A6P0UNB2_9FLAO</name>
<comment type="caution">
    <text evidence="1">The sequence shown here is derived from an EMBL/GenBank/DDBJ whole genome shotgun (WGS) entry which is preliminary data.</text>
</comment>
<keyword evidence="2" id="KW-1185">Reference proteome</keyword>
<accession>A0A6P0UNB2</accession>
<feature type="non-terminal residue" evidence="1">
    <location>
        <position position="1"/>
    </location>
</feature>
<sequence length="70" mass="8144">KRIAKKWLYRKVSPKKTLQNGIETGTTGTVMELIDNKTAFVEFYDRNGELIEIDNELAFKVDLKNIKLKK</sequence>
<protein>
    <recommendedName>
        <fullName evidence="3">DUF4926 domain-containing protein</fullName>
    </recommendedName>
</protein>
<dbReference type="EMBL" id="JAABOP010000016">
    <property type="protein sequence ID" value="NER11796.1"/>
    <property type="molecule type" value="Genomic_DNA"/>
</dbReference>
<evidence type="ECO:0000313" key="1">
    <source>
        <dbReference type="EMBL" id="NER11796.1"/>
    </source>
</evidence>
<dbReference type="AlphaFoldDB" id="A0A6P0UNB2"/>
<dbReference type="RefSeq" id="WP_204260491.1">
    <property type="nucleotide sequence ID" value="NZ_JAABOP010000016.1"/>
</dbReference>
<organism evidence="1 2">
    <name type="scientific">Muriicola jejuensis</name>
    <dbReference type="NCBI Taxonomy" id="504488"/>
    <lineage>
        <taxon>Bacteria</taxon>
        <taxon>Pseudomonadati</taxon>
        <taxon>Bacteroidota</taxon>
        <taxon>Flavobacteriia</taxon>
        <taxon>Flavobacteriales</taxon>
        <taxon>Flavobacteriaceae</taxon>
        <taxon>Muriicola</taxon>
    </lineage>
</organism>
<reference evidence="1 2" key="1">
    <citation type="submission" date="2020-01" db="EMBL/GenBank/DDBJ databases">
        <title>Muriicola jejuensis KCTC 22299.</title>
        <authorList>
            <person name="Wang G."/>
        </authorList>
    </citation>
    <scope>NUCLEOTIDE SEQUENCE [LARGE SCALE GENOMIC DNA]</scope>
    <source>
        <strain evidence="1 2">KCTC 22299</strain>
    </source>
</reference>
<gene>
    <name evidence="1" type="ORF">GWK09_14815</name>
</gene>